<sequence length="236" mass="25964">MAQECYSGVHLSLYVPIGIAAVILVCLAPPAGSFALLWFHRGKLTRTDIRRRYGFLYTRYKEKYFWWESVLMLEELVLVAVEVFGRSLPEVSHQILLMLAAFIAISVVNMTCAPVRNHAIILLEFLSLGVLSLTVTLSLYFVVSDNLPVGPAPSSSWVRHRSWGGSSSGGGSSRQDSNRRQTSRQRSGKAGLEQVAEEEKPEPVQAQVQGAPVLDHDLGVEGAFVIVTRTPAAPRT</sequence>
<keyword evidence="2" id="KW-0472">Membrane</keyword>
<evidence type="ECO:0000256" key="2">
    <source>
        <dbReference type="SAM" id="Phobius"/>
    </source>
</evidence>
<gene>
    <name evidence="3" type="ORF">GPECTOR_37g176</name>
</gene>
<accession>A0A150GCV0</accession>
<proteinExistence type="predicted"/>
<dbReference type="OrthoDB" id="544664at2759"/>
<feature type="transmembrane region" description="Helical" evidence="2">
    <location>
        <begin position="64"/>
        <end position="85"/>
    </location>
</feature>
<dbReference type="PANTHER" id="PTHR19862:SF14">
    <property type="entry name" value="WD REPEAT-CONTAINING PROTEIN 48"/>
    <property type="match status" value="1"/>
</dbReference>
<name>A0A150GCV0_GONPE</name>
<keyword evidence="2" id="KW-0812">Transmembrane</keyword>
<protein>
    <recommendedName>
        <fullName evidence="5">TRP C-terminal domain-containing protein</fullName>
    </recommendedName>
</protein>
<feature type="transmembrane region" description="Helical" evidence="2">
    <location>
        <begin position="120"/>
        <end position="143"/>
    </location>
</feature>
<comment type="caution">
    <text evidence="3">The sequence shown here is derived from an EMBL/GenBank/DDBJ whole genome shotgun (WGS) entry which is preliminary data.</text>
</comment>
<dbReference type="EMBL" id="LSYV01000038">
    <property type="protein sequence ID" value="KXZ47170.1"/>
    <property type="molecule type" value="Genomic_DNA"/>
</dbReference>
<dbReference type="Proteomes" id="UP000075714">
    <property type="component" value="Unassembled WGS sequence"/>
</dbReference>
<dbReference type="GO" id="GO:0043130">
    <property type="term" value="F:ubiquitin binding"/>
    <property type="evidence" value="ECO:0007669"/>
    <property type="project" value="TreeGrafter"/>
</dbReference>
<dbReference type="AlphaFoldDB" id="A0A150GCV0"/>
<organism evidence="3 4">
    <name type="scientific">Gonium pectorale</name>
    <name type="common">Green alga</name>
    <dbReference type="NCBI Taxonomy" id="33097"/>
    <lineage>
        <taxon>Eukaryota</taxon>
        <taxon>Viridiplantae</taxon>
        <taxon>Chlorophyta</taxon>
        <taxon>core chlorophytes</taxon>
        <taxon>Chlorophyceae</taxon>
        <taxon>CS clade</taxon>
        <taxon>Chlamydomonadales</taxon>
        <taxon>Volvocaceae</taxon>
        <taxon>Gonium</taxon>
    </lineage>
</organism>
<keyword evidence="4" id="KW-1185">Reference proteome</keyword>
<evidence type="ECO:0000256" key="1">
    <source>
        <dbReference type="SAM" id="MobiDB-lite"/>
    </source>
</evidence>
<dbReference type="PANTHER" id="PTHR19862">
    <property type="entry name" value="WD REPEAT-CONTAINING PROTEIN 48"/>
    <property type="match status" value="1"/>
</dbReference>
<evidence type="ECO:0008006" key="5">
    <source>
        <dbReference type="Google" id="ProtNLM"/>
    </source>
</evidence>
<dbReference type="GO" id="GO:0000724">
    <property type="term" value="P:double-strand break repair via homologous recombination"/>
    <property type="evidence" value="ECO:0007669"/>
    <property type="project" value="TreeGrafter"/>
</dbReference>
<feature type="transmembrane region" description="Helical" evidence="2">
    <location>
        <begin position="91"/>
        <end position="108"/>
    </location>
</feature>
<feature type="region of interest" description="Disordered" evidence="1">
    <location>
        <begin position="152"/>
        <end position="207"/>
    </location>
</feature>
<dbReference type="InterPro" id="IPR051246">
    <property type="entry name" value="WDR48"/>
</dbReference>
<keyword evidence="2" id="KW-1133">Transmembrane helix</keyword>
<evidence type="ECO:0000313" key="4">
    <source>
        <dbReference type="Proteomes" id="UP000075714"/>
    </source>
</evidence>
<reference evidence="4" key="1">
    <citation type="journal article" date="2016" name="Nat. Commun.">
        <title>The Gonium pectorale genome demonstrates co-option of cell cycle regulation during the evolution of multicellularity.</title>
        <authorList>
            <person name="Hanschen E.R."/>
            <person name="Marriage T.N."/>
            <person name="Ferris P.J."/>
            <person name="Hamaji T."/>
            <person name="Toyoda A."/>
            <person name="Fujiyama A."/>
            <person name="Neme R."/>
            <person name="Noguchi H."/>
            <person name="Minakuchi Y."/>
            <person name="Suzuki M."/>
            <person name="Kawai-Toyooka H."/>
            <person name="Smith D.R."/>
            <person name="Sparks H."/>
            <person name="Anderson J."/>
            <person name="Bakaric R."/>
            <person name="Luria V."/>
            <person name="Karger A."/>
            <person name="Kirschner M.W."/>
            <person name="Durand P.M."/>
            <person name="Michod R.E."/>
            <person name="Nozaki H."/>
            <person name="Olson B.J."/>
        </authorList>
    </citation>
    <scope>NUCLEOTIDE SEQUENCE [LARGE SCALE GENOMIC DNA]</scope>
    <source>
        <strain evidence="4">NIES-2863</strain>
    </source>
</reference>
<evidence type="ECO:0000313" key="3">
    <source>
        <dbReference type="EMBL" id="KXZ47170.1"/>
    </source>
</evidence>
<feature type="transmembrane region" description="Helical" evidence="2">
    <location>
        <begin position="13"/>
        <end position="39"/>
    </location>
</feature>